<dbReference type="Pfam" id="PF04561">
    <property type="entry name" value="RNA_pol_Rpb2_2"/>
    <property type="match status" value="1"/>
</dbReference>
<evidence type="ECO:0000256" key="1">
    <source>
        <dbReference type="ARBA" id="ARBA00006835"/>
    </source>
</evidence>
<comment type="similarity">
    <text evidence="1">Belongs to the RNA polymerase beta chain family.</text>
</comment>
<evidence type="ECO:0000259" key="8">
    <source>
        <dbReference type="Pfam" id="PF04563"/>
    </source>
</evidence>
<evidence type="ECO:0000256" key="2">
    <source>
        <dbReference type="ARBA" id="ARBA00012418"/>
    </source>
</evidence>
<dbReference type="AlphaFoldDB" id="A0A7R9KBR6"/>
<accession>A0A7R9KBR6</accession>
<dbReference type="InterPro" id="IPR007642">
    <property type="entry name" value="RNA_pol_Rpb2_2"/>
</dbReference>
<dbReference type="EC" id="2.7.7.6" evidence="2"/>
<name>A0A7R9KBR6_9ACAR</name>
<protein>
    <recommendedName>
        <fullName evidence="2">DNA-directed RNA polymerase</fullName>
        <ecNumber evidence="2">2.7.7.6</ecNumber>
    </recommendedName>
</protein>
<dbReference type="EMBL" id="OC854698">
    <property type="protein sequence ID" value="CAD7620082.1"/>
    <property type="molecule type" value="Genomic_DNA"/>
</dbReference>
<evidence type="ECO:0000256" key="4">
    <source>
        <dbReference type="ARBA" id="ARBA00022679"/>
    </source>
</evidence>
<keyword evidence="3" id="KW-0240">DNA-directed RNA polymerase</keyword>
<sequence>MISQRNYLSQECFIDNGGYFIIKGNERVIQIQEQLSKNRIILESGKNGIYASVTSSSIEHKSKTNVIYKNDCFYVQSTIFTEEVPAIIVAKALGIGSDKSISEVIGKDLFHILHLSFEEPISKDVLPWQKQEY</sequence>
<evidence type="ECO:0000313" key="10">
    <source>
        <dbReference type="Proteomes" id="UP000759131"/>
    </source>
</evidence>
<dbReference type="InterPro" id="IPR037034">
    <property type="entry name" value="RNA_pol_Rpb2_2_sf"/>
</dbReference>
<dbReference type="EMBL" id="CAJPIZ010000123">
    <property type="protein sequence ID" value="CAG2100512.1"/>
    <property type="molecule type" value="Genomic_DNA"/>
</dbReference>
<dbReference type="GO" id="GO:0032549">
    <property type="term" value="F:ribonucleoside binding"/>
    <property type="evidence" value="ECO:0007669"/>
    <property type="project" value="InterPro"/>
</dbReference>
<feature type="domain" description="RNA polymerase Rpb2" evidence="7">
    <location>
        <begin position="37"/>
        <end position="122"/>
    </location>
</feature>
<keyword evidence="6" id="KW-0804">Transcription</keyword>
<evidence type="ECO:0000256" key="5">
    <source>
        <dbReference type="ARBA" id="ARBA00022695"/>
    </source>
</evidence>
<dbReference type="InterPro" id="IPR007644">
    <property type="entry name" value="RNA_pol_bsu_protrusion"/>
</dbReference>
<gene>
    <name evidence="9" type="ORF">OSB1V03_LOCUS578</name>
</gene>
<dbReference type="InterPro" id="IPR015712">
    <property type="entry name" value="DNA-dir_RNA_pol_su2"/>
</dbReference>
<dbReference type="Proteomes" id="UP000759131">
    <property type="component" value="Unassembled WGS sequence"/>
</dbReference>
<keyword evidence="5" id="KW-0548">Nucleotidyltransferase</keyword>
<proteinExistence type="inferred from homology"/>
<dbReference type="SUPFAM" id="SSF64484">
    <property type="entry name" value="beta and beta-prime subunits of DNA dependent RNA-polymerase"/>
    <property type="match status" value="1"/>
</dbReference>
<dbReference type="GO" id="GO:0003677">
    <property type="term" value="F:DNA binding"/>
    <property type="evidence" value="ECO:0007669"/>
    <property type="project" value="InterPro"/>
</dbReference>
<dbReference type="GO" id="GO:0006351">
    <property type="term" value="P:DNA-templated transcription"/>
    <property type="evidence" value="ECO:0007669"/>
    <property type="project" value="InterPro"/>
</dbReference>
<evidence type="ECO:0000313" key="9">
    <source>
        <dbReference type="EMBL" id="CAD7620082.1"/>
    </source>
</evidence>
<dbReference type="OrthoDB" id="6429969at2759"/>
<reference evidence="9" key="1">
    <citation type="submission" date="2020-11" db="EMBL/GenBank/DDBJ databases">
        <authorList>
            <person name="Tran Van P."/>
        </authorList>
    </citation>
    <scope>NUCLEOTIDE SEQUENCE</scope>
</reference>
<evidence type="ECO:0000256" key="6">
    <source>
        <dbReference type="ARBA" id="ARBA00023163"/>
    </source>
</evidence>
<feature type="domain" description="RNA polymerase beta subunit protrusion" evidence="8">
    <location>
        <begin position="10"/>
        <end position="35"/>
    </location>
</feature>
<organism evidence="9">
    <name type="scientific">Medioppia subpectinata</name>
    <dbReference type="NCBI Taxonomy" id="1979941"/>
    <lineage>
        <taxon>Eukaryota</taxon>
        <taxon>Metazoa</taxon>
        <taxon>Ecdysozoa</taxon>
        <taxon>Arthropoda</taxon>
        <taxon>Chelicerata</taxon>
        <taxon>Arachnida</taxon>
        <taxon>Acari</taxon>
        <taxon>Acariformes</taxon>
        <taxon>Sarcoptiformes</taxon>
        <taxon>Oribatida</taxon>
        <taxon>Brachypylina</taxon>
        <taxon>Oppioidea</taxon>
        <taxon>Oppiidae</taxon>
        <taxon>Medioppia</taxon>
    </lineage>
</organism>
<dbReference type="GO" id="GO:0003899">
    <property type="term" value="F:DNA-directed RNA polymerase activity"/>
    <property type="evidence" value="ECO:0007669"/>
    <property type="project" value="UniProtKB-EC"/>
</dbReference>
<keyword evidence="4" id="KW-0808">Transferase</keyword>
<evidence type="ECO:0000259" key="7">
    <source>
        <dbReference type="Pfam" id="PF04561"/>
    </source>
</evidence>
<keyword evidence="10" id="KW-1185">Reference proteome</keyword>
<dbReference type="GO" id="GO:0000428">
    <property type="term" value="C:DNA-directed RNA polymerase complex"/>
    <property type="evidence" value="ECO:0007669"/>
    <property type="project" value="UniProtKB-KW"/>
</dbReference>
<dbReference type="Pfam" id="PF04563">
    <property type="entry name" value="RNA_pol_Rpb2_1"/>
    <property type="match status" value="1"/>
</dbReference>
<evidence type="ECO:0000256" key="3">
    <source>
        <dbReference type="ARBA" id="ARBA00022478"/>
    </source>
</evidence>
<dbReference type="Gene3D" id="3.90.1110.10">
    <property type="entry name" value="RNA polymerase Rpb2, domain 2"/>
    <property type="match status" value="1"/>
</dbReference>
<dbReference type="PANTHER" id="PTHR20856">
    <property type="entry name" value="DNA-DIRECTED RNA POLYMERASE I SUBUNIT 2"/>
    <property type="match status" value="1"/>
</dbReference>